<accession>A0ABQ9Z0N2</accession>
<protein>
    <submittedName>
        <fullName evidence="1">Uncharacterized protein</fullName>
    </submittedName>
</protein>
<comment type="caution">
    <text evidence="1">The sequence shown here is derived from an EMBL/GenBank/DDBJ whole genome shotgun (WGS) entry which is preliminary data.</text>
</comment>
<proteinExistence type="predicted"/>
<dbReference type="EMBL" id="JAOYFB010000002">
    <property type="protein sequence ID" value="KAK4006010.1"/>
    <property type="molecule type" value="Genomic_DNA"/>
</dbReference>
<name>A0ABQ9Z0N2_9CRUS</name>
<evidence type="ECO:0000313" key="2">
    <source>
        <dbReference type="Proteomes" id="UP001234178"/>
    </source>
</evidence>
<reference evidence="1 2" key="1">
    <citation type="journal article" date="2023" name="Nucleic Acids Res.">
        <title>The hologenome of Daphnia magna reveals possible DNA methylation and microbiome-mediated evolution of the host genome.</title>
        <authorList>
            <person name="Chaturvedi A."/>
            <person name="Li X."/>
            <person name="Dhandapani V."/>
            <person name="Marshall H."/>
            <person name="Kissane S."/>
            <person name="Cuenca-Cambronero M."/>
            <person name="Asole G."/>
            <person name="Calvet F."/>
            <person name="Ruiz-Romero M."/>
            <person name="Marangio P."/>
            <person name="Guigo R."/>
            <person name="Rago D."/>
            <person name="Mirbahai L."/>
            <person name="Eastwood N."/>
            <person name="Colbourne J.K."/>
            <person name="Zhou J."/>
            <person name="Mallon E."/>
            <person name="Orsini L."/>
        </authorList>
    </citation>
    <scope>NUCLEOTIDE SEQUENCE [LARGE SCALE GENOMIC DNA]</scope>
    <source>
        <strain evidence="1">LRV0_1</strain>
    </source>
</reference>
<organism evidence="1 2">
    <name type="scientific">Daphnia magna</name>
    <dbReference type="NCBI Taxonomy" id="35525"/>
    <lineage>
        <taxon>Eukaryota</taxon>
        <taxon>Metazoa</taxon>
        <taxon>Ecdysozoa</taxon>
        <taxon>Arthropoda</taxon>
        <taxon>Crustacea</taxon>
        <taxon>Branchiopoda</taxon>
        <taxon>Diplostraca</taxon>
        <taxon>Cladocera</taxon>
        <taxon>Anomopoda</taxon>
        <taxon>Daphniidae</taxon>
        <taxon>Daphnia</taxon>
    </lineage>
</organism>
<gene>
    <name evidence="1" type="ORF">OUZ56_011140</name>
</gene>
<dbReference type="Proteomes" id="UP001234178">
    <property type="component" value="Unassembled WGS sequence"/>
</dbReference>
<keyword evidence="2" id="KW-1185">Reference proteome</keyword>
<evidence type="ECO:0000313" key="1">
    <source>
        <dbReference type="EMBL" id="KAK4006010.1"/>
    </source>
</evidence>
<sequence length="152" mass="17553">MARYYFNNCGAVVRRWLGNSGVEGSKLFLDHHLVRQPWHSHKTFVSESLTELINVSLKLWDNTRLTCEWNSHVFYICARDANLGQQTTYYMTRYIFATGFVNGGSVARRRSCNLKLRNLSKKFIYGVGMVYKLEVYGLSSARPDFDDSSANF</sequence>